<comment type="caution">
    <text evidence="2">The sequence shown here is derived from an EMBL/GenBank/DDBJ whole genome shotgun (WGS) entry which is preliminary data.</text>
</comment>
<name>A0ABU8H4K0_9SPHN</name>
<dbReference type="EMBL" id="JBBBDM010000005">
    <property type="protein sequence ID" value="MEI5687876.1"/>
    <property type="molecule type" value="Genomic_DNA"/>
</dbReference>
<gene>
    <name evidence="2" type="ORF">V8201_12370</name>
</gene>
<organism evidence="2 3">
    <name type="scientific">Sphingomonas kyungheensis</name>
    <dbReference type="NCBI Taxonomy" id="1069987"/>
    <lineage>
        <taxon>Bacteria</taxon>
        <taxon>Pseudomonadati</taxon>
        <taxon>Pseudomonadota</taxon>
        <taxon>Alphaproteobacteria</taxon>
        <taxon>Sphingomonadales</taxon>
        <taxon>Sphingomonadaceae</taxon>
        <taxon>Sphingomonas</taxon>
    </lineage>
</organism>
<sequence length="168" mass="18104">MTDLVPLAGRFWRMLGVRWQRRPFDSGAHLTGGRWNPPGMAALYLSADHATAIAEMHQDLVRPGTLVAFDIRADAIADLRGGDPAVLGCAWRRLFQLDHCVPPTWTLAETLRDAGADGALVPSVQQAGGSNLVLWRWHDTRTAGPGAALTLLDPEAVLTGETSDDAKS</sequence>
<dbReference type="Proteomes" id="UP001367771">
    <property type="component" value="Unassembled WGS sequence"/>
</dbReference>
<keyword evidence="3" id="KW-1185">Reference proteome</keyword>
<reference evidence="2 3" key="1">
    <citation type="journal article" date="2013" name="Int. J. Syst. Evol. Microbiol.">
        <title>Sphingomonas kyungheensis sp. nov., a bacterium with ginsenoside-converting activity isolated from soil of a ginseng field.</title>
        <authorList>
            <person name="Son H.M."/>
            <person name="Yang J.E."/>
            <person name="Park Y."/>
            <person name="Han C.K."/>
            <person name="Kim S.G."/>
            <person name="Kook M."/>
            <person name="Yi T.H."/>
        </authorList>
    </citation>
    <scope>NUCLEOTIDE SEQUENCE [LARGE SCALE GENOMIC DNA]</scope>
    <source>
        <strain evidence="2 3">LMG 26582</strain>
    </source>
</reference>
<evidence type="ECO:0000313" key="2">
    <source>
        <dbReference type="EMBL" id="MEI5687876.1"/>
    </source>
</evidence>
<accession>A0ABU8H4K0</accession>
<dbReference type="SMART" id="SM00953">
    <property type="entry name" value="RES"/>
    <property type="match status" value="1"/>
</dbReference>
<proteinExistence type="predicted"/>
<dbReference type="InterPro" id="IPR014914">
    <property type="entry name" value="RES_dom"/>
</dbReference>
<evidence type="ECO:0000259" key="1">
    <source>
        <dbReference type="SMART" id="SM00953"/>
    </source>
</evidence>
<dbReference type="Pfam" id="PF08808">
    <property type="entry name" value="RES"/>
    <property type="match status" value="1"/>
</dbReference>
<feature type="domain" description="RES" evidence="1">
    <location>
        <begin position="23"/>
        <end position="148"/>
    </location>
</feature>
<protein>
    <submittedName>
        <fullName evidence="2">RES family NAD+ phosphorylase</fullName>
    </submittedName>
</protein>
<dbReference type="RefSeq" id="WP_336545484.1">
    <property type="nucleotide sequence ID" value="NZ_JBBBDM010000005.1"/>
</dbReference>
<evidence type="ECO:0000313" key="3">
    <source>
        <dbReference type="Proteomes" id="UP001367771"/>
    </source>
</evidence>